<dbReference type="PANTHER" id="PTHR43395:SF1">
    <property type="entry name" value="CHEMOTAXIS PROTEIN CHEA"/>
    <property type="match status" value="1"/>
</dbReference>
<evidence type="ECO:0000256" key="10">
    <source>
        <dbReference type="ARBA" id="ARBA00023012"/>
    </source>
</evidence>
<dbReference type="InterPro" id="IPR036641">
    <property type="entry name" value="HPT_dom_sf"/>
</dbReference>
<dbReference type="InterPro" id="IPR010808">
    <property type="entry name" value="CheA_P2-bd"/>
</dbReference>
<accession>A0A0S1XC13</accession>
<evidence type="ECO:0000256" key="7">
    <source>
        <dbReference type="ARBA" id="ARBA00022741"/>
    </source>
</evidence>
<feature type="domain" description="CheW-like" evidence="14">
    <location>
        <begin position="648"/>
        <end position="780"/>
    </location>
</feature>
<dbReference type="Pfam" id="PF01584">
    <property type="entry name" value="CheW"/>
    <property type="match status" value="1"/>
</dbReference>
<evidence type="ECO:0000256" key="2">
    <source>
        <dbReference type="ARBA" id="ARBA00012438"/>
    </source>
</evidence>
<evidence type="ECO:0000259" key="15">
    <source>
        <dbReference type="PROSITE" id="PS50894"/>
    </source>
</evidence>
<evidence type="ECO:0000256" key="9">
    <source>
        <dbReference type="ARBA" id="ARBA00022840"/>
    </source>
</evidence>
<dbReference type="EMBL" id="CP013050">
    <property type="protein sequence ID" value="ALM75345.1"/>
    <property type="molecule type" value="Genomic_DNA"/>
</dbReference>
<evidence type="ECO:0000256" key="5">
    <source>
        <dbReference type="ARBA" id="ARBA00022553"/>
    </source>
</evidence>
<dbReference type="InterPro" id="IPR003594">
    <property type="entry name" value="HATPase_dom"/>
</dbReference>
<evidence type="ECO:0000313" key="16">
    <source>
        <dbReference type="EMBL" id="ALM75345.1"/>
    </source>
</evidence>
<dbReference type="PROSITE" id="PS50109">
    <property type="entry name" value="HIS_KIN"/>
    <property type="match status" value="1"/>
</dbReference>
<dbReference type="SMART" id="SM00260">
    <property type="entry name" value="CheW"/>
    <property type="match status" value="1"/>
</dbReference>
<dbReference type="InterPro" id="IPR036097">
    <property type="entry name" value="HisK_dim/P_sf"/>
</dbReference>
<dbReference type="InterPro" id="IPR035891">
    <property type="entry name" value="CheY-binding_CheA"/>
</dbReference>
<dbReference type="Gene3D" id="3.30.565.10">
    <property type="entry name" value="Histidine kinase-like ATPase, C-terminal domain"/>
    <property type="match status" value="1"/>
</dbReference>
<keyword evidence="10" id="KW-0902">Two-component regulatory system</keyword>
<feature type="compositionally biased region" description="Basic and acidic residues" evidence="12">
    <location>
        <begin position="142"/>
        <end position="153"/>
    </location>
</feature>
<feature type="compositionally biased region" description="Basic and acidic residues" evidence="12">
    <location>
        <begin position="360"/>
        <end position="381"/>
    </location>
</feature>
<dbReference type="InterPro" id="IPR004358">
    <property type="entry name" value="Sig_transdc_His_kin-like_C"/>
</dbReference>
<dbReference type="InterPro" id="IPR036890">
    <property type="entry name" value="HATPase_C_sf"/>
</dbReference>
<dbReference type="PROSITE" id="PS50851">
    <property type="entry name" value="CHEW"/>
    <property type="match status" value="1"/>
</dbReference>
<feature type="domain" description="Histidine kinase" evidence="13">
    <location>
        <begin position="396"/>
        <end position="646"/>
    </location>
</feature>
<dbReference type="FunFam" id="3.30.565.10:FF:000016">
    <property type="entry name" value="Chemotaxis protein CheA, putative"/>
    <property type="match status" value="1"/>
</dbReference>
<dbReference type="InterPro" id="IPR037052">
    <property type="entry name" value="CheA-like_P2_sf"/>
</dbReference>
<dbReference type="SMART" id="SM01231">
    <property type="entry name" value="H-kinase_dim"/>
    <property type="match status" value="1"/>
</dbReference>
<dbReference type="InterPro" id="IPR036061">
    <property type="entry name" value="CheW-like_dom_sf"/>
</dbReference>
<evidence type="ECO:0000313" key="17">
    <source>
        <dbReference type="Proteomes" id="UP000066042"/>
    </source>
</evidence>
<keyword evidence="6 16" id="KW-0808">Transferase</keyword>
<dbReference type="Gene3D" id="1.20.120.160">
    <property type="entry name" value="HPT domain"/>
    <property type="match status" value="1"/>
</dbReference>
<dbReference type="Gene3D" id="3.30.70.1110">
    <property type="entry name" value="Histidine kinase CheA-like, P2 response regulator-binding domain"/>
    <property type="match status" value="2"/>
</dbReference>
<dbReference type="SUPFAM" id="SSF55052">
    <property type="entry name" value="CheY-binding domain of CheA"/>
    <property type="match status" value="2"/>
</dbReference>
<dbReference type="Pfam" id="PF01627">
    <property type="entry name" value="Hpt"/>
    <property type="match status" value="1"/>
</dbReference>
<evidence type="ECO:0000256" key="4">
    <source>
        <dbReference type="ARBA" id="ARBA00022500"/>
    </source>
</evidence>
<dbReference type="PANTHER" id="PTHR43395">
    <property type="entry name" value="SENSOR HISTIDINE KINASE CHEA"/>
    <property type="match status" value="1"/>
</dbReference>
<dbReference type="InterPro" id="IPR005467">
    <property type="entry name" value="His_kinase_dom"/>
</dbReference>
<keyword evidence="8 16" id="KW-0418">Kinase</keyword>
<feature type="region of interest" description="Disordered" evidence="12">
    <location>
        <begin position="139"/>
        <end position="163"/>
    </location>
</feature>
<dbReference type="SUPFAM" id="SSF47384">
    <property type="entry name" value="Homodimeric domain of signal transducing histidine kinase"/>
    <property type="match status" value="1"/>
</dbReference>
<dbReference type="SUPFAM" id="SSF50341">
    <property type="entry name" value="CheW-like"/>
    <property type="match status" value="1"/>
</dbReference>
<dbReference type="InterPro" id="IPR051315">
    <property type="entry name" value="Bact_Chemotaxis_CheA"/>
</dbReference>
<dbReference type="SUPFAM" id="SSF55874">
    <property type="entry name" value="ATPase domain of HSP90 chaperone/DNA topoisomerase II/histidine kinase"/>
    <property type="match status" value="1"/>
</dbReference>
<dbReference type="PROSITE" id="PS50894">
    <property type="entry name" value="HPT"/>
    <property type="match status" value="1"/>
</dbReference>
<proteinExistence type="predicted"/>
<dbReference type="InterPro" id="IPR004105">
    <property type="entry name" value="CheA-like_dim"/>
</dbReference>
<dbReference type="EC" id="2.7.13.3" evidence="2"/>
<dbReference type="SMART" id="SM00073">
    <property type="entry name" value="HPT"/>
    <property type="match status" value="1"/>
</dbReference>
<evidence type="ECO:0000256" key="8">
    <source>
        <dbReference type="ARBA" id="ARBA00022777"/>
    </source>
</evidence>
<dbReference type="GO" id="GO:0000155">
    <property type="term" value="F:phosphorelay sensor kinase activity"/>
    <property type="evidence" value="ECO:0007669"/>
    <property type="project" value="InterPro"/>
</dbReference>
<dbReference type="InterPro" id="IPR002545">
    <property type="entry name" value="CheW-lke_dom"/>
</dbReference>
<dbReference type="Gene3D" id="1.10.287.560">
    <property type="entry name" value="Histidine kinase CheA-like, homodimeric domain"/>
    <property type="match status" value="1"/>
</dbReference>
<dbReference type="Pfam" id="PF02518">
    <property type="entry name" value="HATPase_c"/>
    <property type="match status" value="1"/>
</dbReference>
<dbReference type="GO" id="GO:0005524">
    <property type="term" value="F:ATP binding"/>
    <property type="evidence" value="ECO:0007669"/>
    <property type="project" value="UniProtKB-KW"/>
</dbReference>
<dbReference type="CDD" id="cd00731">
    <property type="entry name" value="CheA_reg"/>
    <property type="match status" value="1"/>
</dbReference>
<keyword evidence="4" id="KW-0145">Chemotaxis</keyword>
<evidence type="ECO:0000256" key="3">
    <source>
        <dbReference type="ARBA" id="ARBA00021495"/>
    </source>
</evidence>
<evidence type="ECO:0000256" key="12">
    <source>
        <dbReference type="SAM" id="MobiDB-lite"/>
    </source>
</evidence>
<protein>
    <recommendedName>
        <fullName evidence="3">Chemotaxis protein CheA</fullName>
        <ecNumber evidence="2">2.7.13.3</ecNumber>
    </recommendedName>
</protein>
<evidence type="ECO:0000256" key="6">
    <source>
        <dbReference type="ARBA" id="ARBA00022679"/>
    </source>
</evidence>
<dbReference type="Pfam" id="PF02895">
    <property type="entry name" value="H-kinase_dim"/>
    <property type="match status" value="1"/>
</dbReference>
<gene>
    <name evidence="16" type="primary">cheA</name>
    <name evidence="16" type="ORF">TBCH5v1_1428</name>
</gene>
<evidence type="ECO:0000256" key="1">
    <source>
        <dbReference type="ARBA" id="ARBA00000085"/>
    </source>
</evidence>
<dbReference type="STRING" id="55802.TBCH5v1_1428"/>
<dbReference type="SUPFAM" id="SSF47226">
    <property type="entry name" value="Histidine-containing phosphotransfer domain, HPT domain"/>
    <property type="match status" value="1"/>
</dbReference>
<feature type="modified residue" description="Phosphohistidine" evidence="11">
    <location>
        <position position="57"/>
    </location>
</feature>
<dbReference type="CDD" id="cd16916">
    <property type="entry name" value="HATPase_CheA-like"/>
    <property type="match status" value="1"/>
</dbReference>
<dbReference type="Gene3D" id="2.30.30.40">
    <property type="entry name" value="SH3 Domains"/>
    <property type="match status" value="1"/>
</dbReference>
<dbReference type="AlphaFoldDB" id="A0A0S1XC13"/>
<dbReference type="PATRIC" id="fig|55802.8.peg.1406"/>
<sequence>MVLVEDLSQYLDEFLADARDRIDSLSNAILALEKIVKEGGDEEEKKALIDQIFRDAHTLKGTAATMGFMKLSETAHKMENLFDAVRSGQIEPTPEFIDLVLEFLDAIEAMVDSIEETQSEGDIDVEELFERADEFLSGVSGKKTETEEKKAEEETAPEAQKTEEVREIKVPEEIEGERYHIKVYFSKDAQLKGVRAFLILSDLEEIGEILETVPERKVIEDGNVTQDVIEFTVITDKPPEELERLVKRHPEVEKVEIEKVETAKESAGRIYTIRVYLQKDAPLKGVRSYLIVQDLMKVGIIGDTRPSLMDIENGNLIEGSFFEVLLQTDRKKEELEALIKKHPDVEKFEILEGNQIGKAEATEHSQEKAEGKAPKKEEKKTSKPKKPSIPRVEKIKISKIIKVDVEHLDKLMNLVGELVINKGRLEQIAERLGDRELSETLSTLSRLLTELQDEIMEMRLTPVAEVFNKFPRMVRELARKMGKEVELIIEGADIEVDRTILDKLGDVLVHLLRNAVDHGIEPPEEREKLGKPRTGRVELIARREKSHVEIIVKDDGRGIDPEKVKKKAIEKGLITPEQAAEMSDEEAINLIFLPGFSTAEKVTDVSGRGVGMDVVKEVLKSLNGSIIVQSEVGKGTTFTLKLPVSMAIIQALLIKVQDEIYAIPINNILESIEIKKENLKSIGGKEVIVLRGEIIPVIMLHELFGLPVPQLDNFPAIIVDQGAQKVAIGVDELLHKKDIVIKSLGKMLSHVRGFAGATILGDGSVVLIIDINSLLGGMQHGGI</sequence>
<feature type="domain" description="HPt" evidence="15">
    <location>
        <begin position="3"/>
        <end position="114"/>
    </location>
</feature>
<comment type="catalytic activity">
    <reaction evidence="1">
        <text>ATP + protein L-histidine = ADP + protein N-phospho-L-histidine.</text>
        <dbReference type="EC" id="2.7.13.3"/>
    </reaction>
</comment>
<evidence type="ECO:0000259" key="14">
    <source>
        <dbReference type="PROSITE" id="PS50851"/>
    </source>
</evidence>
<keyword evidence="5 11" id="KW-0597">Phosphoprotein</keyword>
<dbReference type="InterPro" id="IPR037006">
    <property type="entry name" value="CheA-like_homodim_sf"/>
</dbReference>
<name>A0A0S1XC13_THEBA</name>
<dbReference type="SMART" id="SM00387">
    <property type="entry name" value="HATPase_c"/>
    <property type="match status" value="1"/>
</dbReference>
<keyword evidence="9" id="KW-0067">ATP-binding</keyword>
<dbReference type="InterPro" id="IPR008207">
    <property type="entry name" value="Sig_transdc_His_kin_Hpt_dom"/>
</dbReference>
<dbReference type="GO" id="GO:0006935">
    <property type="term" value="P:chemotaxis"/>
    <property type="evidence" value="ECO:0007669"/>
    <property type="project" value="UniProtKB-KW"/>
</dbReference>
<evidence type="ECO:0000256" key="11">
    <source>
        <dbReference type="PROSITE-ProRule" id="PRU00110"/>
    </source>
</evidence>
<dbReference type="PRINTS" id="PR00344">
    <property type="entry name" value="BCTRLSENSOR"/>
</dbReference>
<dbReference type="CDD" id="cd00088">
    <property type="entry name" value="HPT"/>
    <property type="match status" value="1"/>
</dbReference>
<dbReference type="GO" id="GO:0005737">
    <property type="term" value="C:cytoplasm"/>
    <property type="evidence" value="ECO:0007669"/>
    <property type="project" value="InterPro"/>
</dbReference>
<evidence type="ECO:0000259" key="13">
    <source>
        <dbReference type="PROSITE" id="PS50109"/>
    </source>
</evidence>
<reference evidence="16 17" key="1">
    <citation type="journal article" date="2016" name="Genome Announc.">
        <title>Complete genome sequence of the hyperthermophilic and piezophilic archaeon Thermococcus barophilus Ch5, capable of growth at the expense of hydrogenogenesis from carbon monoxide and formate.</title>
        <authorList>
            <person name="Oger P."/>
            <person name="Sokolova T.G."/>
            <person name="Kozhevnikova D.A."/>
            <person name="Taranov E.A."/>
            <person name="Vannier P."/>
            <person name="Lee H.S."/>
            <person name="Kwon K.K."/>
            <person name="Kang S.G."/>
            <person name="Lee J.H."/>
            <person name="Bonch-Osmolovskaya E.A."/>
            <person name="Lebedinsky A.V."/>
        </authorList>
    </citation>
    <scope>NUCLEOTIDE SEQUENCE [LARGE SCALE GENOMIC DNA]</scope>
    <source>
        <strain evidence="17">Ch5</strain>
    </source>
</reference>
<keyword evidence="7" id="KW-0547">Nucleotide-binding</keyword>
<dbReference type="Pfam" id="PF07194">
    <property type="entry name" value="P2"/>
    <property type="match status" value="2"/>
</dbReference>
<dbReference type="Proteomes" id="UP000066042">
    <property type="component" value="Chromosome"/>
</dbReference>
<organism evidence="16 17">
    <name type="scientific">Thermococcus barophilus</name>
    <dbReference type="NCBI Taxonomy" id="55802"/>
    <lineage>
        <taxon>Archaea</taxon>
        <taxon>Methanobacteriati</taxon>
        <taxon>Methanobacteriota</taxon>
        <taxon>Thermococci</taxon>
        <taxon>Thermococcales</taxon>
        <taxon>Thermococcaceae</taxon>
        <taxon>Thermococcus</taxon>
    </lineage>
</organism>
<feature type="region of interest" description="Disordered" evidence="12">
    <location>
        <begin position="359"/>
        <end position="389"/>
    </location>
</feature>